<dbReference type="HOGENOM" id="CLU_2743440_0_0_1"/>
<evidence type="ECO:0000313" key="2">
    <source>
        <dbReference type="EMBL" id="ERN06038.1"/>
    </source>
</evidence>
<name>W1PDK1_AMBTC</name>
<organism evidence="2 3">
    <name type="scientific">Amborella trichopoda</name>
    <dbReference type="NCBI Taxonomy" id="13333"/>
    <lineage>
        <taxon>Eukaryota</taxon>
        <taxon>Viridiplantae</taxon>
        <taxon>Streptophyta</taxon>
        <taxon>Embryophyta</taxon>
        <taxon>Tracheophyta</taxon>
        <taxon>Spermatophyta</taxon>
        <taxon>Magnoliopsida</taxon>
        <taxon>Amborellales</taxon>
        <taxon>Amborellaceae</taxon>
        <taxon>Amborella</taxon>
    </lineage>
</organism>
<evidence type="ECO:0000313" key="3">
    <source>
        <dbReference type="Proteomes" id="UP000017836"/>
    </source>
</evidence>
<dbReference type="EMBL" id="KI393933">
    <property type="protein sequence ID" value="ERN06038.1"/>
    <property type="molecule type" value="Genomic_DNA"/>
</dbReference>
<proteinExistence type="predicted"/>
<accession>W1PDK1</accession>
<dbReference type="AlphaFoldDB" id="W1PDK1"/>
<dbReference type="Proteomes" id="UP000017836">
    <property type="component" value="Unassembled WGS sequence"/>
</dbReference>
<protein>
    <submittedName>
        <fullName evidence="2">Uncharacterized protein</fullName>
    </submittedName>
</protein>
<sequence>MAGKETGASKEPPPCPTITLPGRSSGEFFQRCHGLSQCLPWPESRLFQWEFWFFWREFWPGFSEYETGQAF</sequence>
<reference evidence="3" key="1">
    <citation type="journal article" date="2013" name="Science">
        <title>The Amborella genome and the evolution of flowering plants.</title>
        <authorList>
            <consortium name="Amborella Genome Project"/>
        </authorList>
    </citation>
    <scope>NUCLEOTIDE SEQUENCE [LARGE SCALE GENOMIC DNA]</scope>
</reference>
<keyword evidence="3" id="KW-1185">Reference proteome</keyword>
<feature type="region of interest" description="Disordered" evidence="1">
    <location>
        <begin position="1"/>
        <end position="22"/>
    </location>
</feature>
<gene>
    <name evidence="2" type="ORF">AMTR_s00142p00051490</name>
</gene>
<evidence type="ECO:0000256" key="1">
    <source>
        <dbReference type="SAM" id="MobiDB-lite"/>
    </source>
</evidence>
<dbReference type="Gramene" id="ERN06038">
    <property type="protein sequence ID" value="ERN06038"/>
    <property type="gene ID" value="AMTR_s00142p00051490"/>
</dbReference>